<evidence type="ECO:0000313" key="1">
    <source>
        <dbReference type="EMBL" id="SNS00105.1"/>
    </source>
</evidence>
<dbReference type="EMBL" id="FZOC01000004">
    <property type="protein sequence ID" value="SNS00105.1"/>
    <property type="molecule type" value="Genomic_DNA"/>
</dbReference>
<keyword evidence="2" id="KW-1185">Reference proteome</keyword>
<protein>
    <submittedName>
        <fullName evidence="1">Uncharacterized protein</fullName>
    </submittedName>
</protein>
<accession>A0A239AWM8</accession>
<organism evidence="1 2">
    <name type="scientific">Humidesulfovibrio mexicanus</name>
    <dbReference type="NCBI Taxonomy" id="147047"/>
    <lineage>
        <taxon>Bacteria</taxon>
        <taxon>Pseudomonadati</taxon>
        <taxon>Thermodesulfobacteriota</taxon>
        <taxon>Desulfovibrionia</taxon>
        <taxon>Desulfovibrionales</taxon>
        <taxon>Desulfovibrionaceae</taxon>
        <taxon>Humidesulfovibrio</taxon>
    </lineage>
</organism>
<gene>
    <name evidence="1" type="ORF">SAMN04488503_2276</name>
</gene>
<sequence>MRHENIERAERIAKIIDGYPDRPADPSVAVPEGITEEEINDTLTDCFHLTELQDQRGSRLVEEVRVSMDGWDFTIPRGVAMTLRCALDNYTIERANEGRRLADEEG</sequence>
<dbReference type="AlphaFoldDB" id="A0A239AWM8"/>
<reference evidence="1 2" key="1">
    <citation type="submission" date="2017-06" db="EMBL/GenBank/DDBJ databases">
        <authorList>
            <person name="Kim H.J."/>
            <person name="Triplett B.A."/>
        </authorList>
    </citation>
    <scope>NUCLEOTIDE SEQUENCE [LARGE SCALE GENOMIC DNA]</scope>
    <source>
        <strain evidence="1 2">DSM 13116</strain>
    </source>
</reference>
<dbReference type="RefSeq" id="WP_089274481.1">
    <property type="nucleotide sequence ID" value="NZ_FZOC01000004.1"/>
</dbReference>
<name>A0A239AWM8_9BACT</name>
<proteinExistence type="predicted"/>
<evidence type="ECO:0000313" key="2">
    <source>
        <dbReference type="Proteomes" id="UP000198324"/>
    </source>
</evidence>
<dbReference type="Proteomes" id="UP000198324">
    <property type="component" value="Unassembled WGS sequence"/>
</dbReference>